<organism evidence="8 9">
    <name type="scientific">Labeo rohita</name>
    <name type="common">Indian major carp</name>
    <name type="synonym">Cyprinus rohita</name>
    <dbReference type="NCBI Taxonomy" id="84645"/>
    <lineage>
        <taxon>Eukaryota</taxon>
        <taxon>Metazoa</taxon>
        <taxon>Chordata</taxon>
        <taxon>Craniata</taxon>
        <taxon>Vertebrata</taxon>
        <taxon>Euteleostomi</taxon>
        <taxon>Actinopterygii</taxon>
        <taxon>Neopterygii</taxon>
        <taxon>Teleostei</taxon>
        <taxon>Ostariophysi</taxon>
        <taxon>Cypriniformes</taxon>
        <taxon>Cyprinidae</taxon>
        <taxon>Labeoninae</taxon>
        <taxon>Labeonini</taxon>
        <taxon>Labeo</taxon>
    </lineage>
</organism>
<evidence type="ECO:0000313" key="9">
    <source>
        <dbReference type="Proteomes" id="UP000830375"/>
    </source>
</evidence>
<dbReference type="SMART" id="SM00192">
    <property type="entry name" value="LDLa"/>
    <property type="match status" value="8"/>
</dbReference>
<feature type="domain" description="MAM" evidence="7">
    <location>
        <begin position="158"/>
        <end position="307"/>
    </location>
</feature>
<dbReference type="PROSITE" id="PS50026">
    <property type="entry name" value="EGF_3"/>
    <property type="match status" value="1"/>
</dbReference>
<keyword evidence="5" id="KW-1133">Transmembrane helix</keyword>
<feature type="disulfide bond" evidence="3">
    <location>
        <begin position="503"/>
        <end position="518"/>
    </location>
</feature>
<dbReference type="InterPro" id="IPR000742">
    <property type="entry name" value="EGF"/>
</dbReference>
<feature type="transmembrane region" description="Helical" evidence="5">
    <location>
        <begin position="1712"/>
        <end position="1737"/>
    </location>
</feature>
<dbReference type="PROSITE" id="PS50068">
    <property type="entry name" value="LDLRA_2"/>
    <property type="match status" value="7"/>
</dbReference>
<proteinExistence type="predicted"/>
<feature type="region of interest" description="Disordered" evidence="4">
    <location>
        <begin position="786"/>
        <end position="805"/>
    </location>
</feature>
<evidence type="ECO:0000256" key="1">
    <source>
        <dbReference type="ARBA" id="ARBA00023157"/>
    </source>
</evidence>
<dbReference type="PRINTS" id="PR00261">
    <property type="entry name" value="LDLRECEPTOR"/>
</dbReference>
<dbReference type="InterPro" id="IPR051560">
    <property type="entry name" value="MAM_domain-containing"/>
</dbReference>
<feature type="transmembrane region" description="Helical" evidence="5">
    <location>
        <begin position="1807"/>
        <end position="1829"/>
    </location>
</feature>
<evidence type="ECO:0000256" key="5">
    <source>
        <dbReference type="SAM" id="Phobius"/>
    </source>
</evidence>
<feature type="domain" description="MAM" evidence="7">
    <location>
        <begin position="947"/>
        <end position="1110"/>
    </location>
</feature>
<evidence type="ECO:0000313" key="8">
    <source>
        <dbReference type="EMBL" id="KAI2662502.1"/>
    </source>
</evidence>
<feature type="disulfide bond" evidence="3">
    <location>
        <begin position="1548"/>
        <end position="1563"/>
    </location>
</feature>
<evidence type="ECO:0000256" key="4">
    <source>
        <dbReference type="SAM" id="MobiDB-lite"/>
    </source>
</evidence>
<evidence type="ECO:0000259" key="7">
    <source>
        <dbReference type="PROSITE" id="PS50060"/>
    </source>
</evidence>
<feature type="disulfide bond" evidence="3">
    <location>
        <begin position="139"/>
        <end position="154"/>
    </location>
</feature>
<feature type="disulfide bond" evidence="3">
    <location>
        <begin position="127"/>
        <end position="145"/>
    </location>
</feature>
<dbReference type="SUPFAM" id="SSF49899">
    <property type="entry name" value="Concanavalin A-like lectins/glucanases"/>
    <property type="match status" value="7"/>
</dbReference>
<feature type="domain" description="EGF-like" evidence="6">
    <location>
        <begin position="1653"/>
        <end position="1687"/>
    </location>
</feature>
<dbReference type="InterPro" id="IPR000998">
    <property type="entry name" value="MAM_dom"/>
</dbReference>
<feature type="disulfide bond" evidence="3">
    <location>
        <begin position="1596"/>
        <end position="1611"/>
    </location>
</feature>
<dbReference type="EMBL" id="JACTAM010000007">
    <property type="protein sequence ID" value="KAI2662502.1"/>
    <property type="molecule type" value="Genomic_DNA"/>
</dbReference>
<dbReference type="CDD" id="cd06263">
    <property type="entry name" value="MAM"/>
    <property type="match status" value="6"/>
</dbReference>
<keyword evidence="5" id="KW-0472">Membrane</keyword>
<feature type="disulfide bond" evidence="3">
    <location>
        <begin position="1584"/>
        <end position="1602"/>
    </location>
</feature>
<feature type="disulfide bond" evidence="3">
    <location>
        <begin position="1577"/>
        <end position="1589"/>
    </location>
</feature>
<dbReference type="Gene3D" id="2.10.25.10">
    <property type="entry name" value="Laminin"/>
    <property type="match status" value="1"/>
</dbReference>
<sequence>MLNANRQFVDAFSGCKSCVRRYYKFVTEKAQVPRGPVYCSICPFVRANPVHLFAEVEKSLRILWVLCHHQYGMLQGKRMKFPEVDNLNELLNCLSESSMRACVWASLLLCVLANVSSTPCLPEEFTCARGGCVSEEHVCDFRENCEDGSDETNCSQFVRCDFEEGFCGFQLQNERHVWIRGSGHFSLLSGNCLYIHSKNGGVVTAEIYSPLFQPSQTCWLTFYRHIGKLSGALQVLIQFKSSGEMQEVWFQSTSNPDPHTLPWIRTVVVFNSREEFKVVIRGLIFSSSDQHEIVAIDDVSFSRGCVAAVETDIKVPLPTQCPASQFHCGANVCVDRVKCDFESDSCGWHELIQGDGFEWVRDSTDGIAMEYKDQTPPQDHSTNTSAGHFMFIFKRSSRLSQQALLRSPTFQQTKGSDSITVLWQTLYNQGNQWHPETIQIGRQTRPFYISVAKMSLAVYEGVSALDDIMFHNCSMPEAVEMCPTPDHLHCSRSKACVDYYQICDLIDDCGDGTDEENCSPELMCDFENGLCSWTQEHEEDMFDWTRIQGPTPTFNTGPWKDHTRANVDGHYLYIESSEPQKFKDTAVLVSRPFLQTPRRGPESKPPCVFRFHYHMFGQHVFHLAVYIRTRNSGRGNLLWARYGDQGNFWHRKTLVINSAHHFQILVEGTVGDDFRGDIAIDDLSFLGCQPYDGELPSKEPSTLAPIPTFSTAPPHSCPPDQFVCLTTRECVSLNQVCNFTPDCSDSSDEEHCVKEYCDFEGDALCGWYLSVPAAPVPPHAFRWQTGQGESVHQGEENHRPANDHTLGSSEGWYIFADSSNGGYGHSTDLLTAPIKITGPQCTLVFWYHMSGFTVGTLQVFIKSRTVSHEVWSQTGNQGNSWMRAEVFIGIRHNIQVGFRAKRGISYMGDVVVDDVVFVDCAPPITSDLPCGINEFICANGHCISEDNLCDFIDHCGDGSDENHYICNDDFDWLIKQGNMDTHGIGPSTDHTLRNPSGHYLYLEGSFPQATGHIARIVGPHFRHCSRECKMFFYVHMSGDGIGTLNVYLSTNSNRSLLLSLTGNQGNYWRRQELHISSADNFRIMFEGKVGHNTRVHICLDDITFTSGCILRSTFQTDADPRLLSGSCPVGSLPCNNGNCYKQEQKCDFIHDCGDGTDELDCGTSCSFEHGLCGWKSSLAGTFSWAHGVGSIHMTRPPHDHTLKNESGHFVYLAATPVGLKGDKAHMRSSVWKESSATCKLTFWYYISEKATGIIRLFIKTENELREVWTERQVQREWRRAEVSLKSLRNFNLIFEAVRTQDVSGGAALDDLQFVDCAPRAVDPGSCPAVTDFVCNNGDCIEYHLECDVNVPGACNFDMPSGHWQETCQLSQDPYDDFDWDIGYGRMHNGTGPSADHSPNGRGGYLYVNSSAQRNGDIARLISQLEFPASVGICHLRFWFHMYGSSRVGALKVYTVGRSGTPLLMWATCGNHGDSWHYANVILSNVSPFRVIVQAEVGADQWTDIAVDDISFTRQCLVGGPVTSIPQTCHKEHFQCLLLFECIPVSWQCDGEVDCLDSSDEEMCASVVPGTMPPQTGCETGEYRCMNNSCIPALLRCDMVFDCPDGEDEYGCPVKNCDDGELVCEATADCVSYQSRCDNTVDCPPFNSDESSCYECPIGYCLSGGTCAVQANGPVCTCPSQWTGNRCHIKEKPFLTTASTTPVIPDSKLGNQIAVSVGLSVALILVVIATGAVLFYLFQRRHLLKDSSLIDNEELDCSTSDSQKKLPSPDVTAKWPVHPQLNISVYPWREDPEVSSSKKSKLSFSNPLYKFLIMFIIILFFKLECLYPAVCTDSWDFSFNSMICLGLDSERKRVIGSIAGAVRGSSFSSGRDTQESGKERGMLSG</sequence>
<feature type="region of interest" description="Disordered" evidence="4">
    <location>
        <begin position="1863"/>
        <end position="1884"/>
    </location>
</feature>
<feature type="domain" description="MAM" evidence="7">
    <location>
        <begin position="1352"/>
        <end position="1517"/>
    </location>
</feature>
<accession>A0ABQ8MJK8</accession>
<keyword evidence="9" id="KW-1185">Reference proteome</keyword>
<feature type="domain" description="MAM" evidence="7">
    <location>
        <begin position="522"/>
        <end position="690"/>
    </location>
</feature>
<evidence type="ECO:0000259" key="6">
    <source>
        <dbReference type="PROSITE" id="PS50026"/>
    </source>
</evidence>
<gene>
    <name evidence="8" type="ORF">H4Q32_001370</name>
</gene>
<feature type="domain" description="MAM" evidence="7">
    <location>
        <begin position="337"/>
        <end position="475"/>
    </location>
</feature>
<feature type="disulfide bond" evidence="3">
    <location>
        <begin position="937"/>
        <end position="955"/>
    </location>
</feature>
<dbReference type="SUPFAM" id="SSF57196">
    <property type="entry name" value="EGF/Laminin"/>
    <property type="match status" value="1"/>
</dbReference>
<feature type="disulfide bond" evidence="3">
    <location>
        <begin position="930"/>
        <end position="942"/>
    </location>
</feature>
<dbReference type="PROSITE" id="PS01209">
    <property type="entry name" value="LDLRA_1"/>
    <property type="match status" value="5"/>
</dbReference>
<feature type="domain" description="MAM" evidence="7">
    <location>
        <begin position="755"/>
        <end position="922"/>
    </location>
</feature>
<feature type="compositionally biased region" description="Basic and acidic residues" evidence="4">
    <location>
        <begin position="792"/>
        <end position="802"/>
    </location>
</feature>
<dbReference type="InterPro" id="IPR013320">
    <property type="entry name" value="ConA-like_dom_sf"/>
</dbReference>
<dbReference type="InterPro" id="IPR023415">
    <property type="entry name" value="LDLR_class-A_CS"/>
</dbReference>
<dbReference type="Pfam" id="PF00629">
    <property type="entry name" value="MAM"/>
    <property type="match status" value="7"/>
</dbReference>
<dbReference type="SUPFAM" id="SSF57424">
    <property type="entry name" value="LDL receptor-like module"/>
    <property type="match status" value="7"/>
</dbReference>
<dbReference type="PANTHER" id="PTHR23282">
    <property type="entry name" value="APICAL ENDOSOMAL GLYCOPROTEIN PRECURSOR"/>
    <property type="match status" value="1"/>
</dbReference>
<reference evidence="8 9" key="1">
    <citation type="submission" date="2022-01" db="EMBL/GenBank/DDBJ databases">
        <title>A high-quality chromosome-level genome assembly of rohu carp, Labeo rohita.</title>
        <authorList>
            <person name="Arick M.A. II"/>
            <person name="Hsu C.-Y."/>
            <person name="Magbanua Z."/>
            <person name="Pechanova O."/>
            <person name="Grover C."/>
            <person name="Miller E."/>
            <person name="Thrash A."/>
            <person name="Ezzel L."/>
            <person name="Alam S."/>
            <person name="Benzie J."/>
            <person name="Hamilton M."/>
            <person name="Karsi A."/>
            <person name="Lawrence M.L."/>
            <person name="Peterson D.G."/>
        </authorList>
    </citation>
    <scope>NUCLEOTIDE SEQUENCE [LARGE SCALE GENOMIC DNA]</scope>
    <source>
        <strain evidence="9">BAU-BD-2019</strain>
        <tissue evidence="8">Blood</tissue>
    </source>
</reference>
<comment type="caution">
    <text evidence="8">The sequence shown here is derived from an EMBL/GenBank/DDBJ whole genome shotgun (WGS) entry which is preliminary data.</text>
</comment>
<feature type="disulfide bond" evidence="3">
    <location>
        <begin position="120"/>
        <end position="132"/>
    </location>
</feature>
<feature type="disulfide bond" evidence="3">
    <location>
        <begin position="737"/>
        <end position="752"/>
    </location>
</feature>
<feature type="disulfide bond" evidence="2">
    <location>
        <begin position="1677"/>
        <end position="1686"/>
    </location>
</feature>
<feature type="disulfide bond" evidence="3">
    <location>
        <begin position="1146"/>
        <end position="1161"/>
    </location>
</feature>
<dbReference type="PANTHER" id="PTHR23282:SF140">
    <property type="entry name" value="MAM AND LDL-RECEPTOR CLASS A DOMAIN-CONTAINING PROTEIN 1"/>
    <property type="match status" value="1"/>
</dbReference>
<keyword evidence="1 2" id="KW-1015">Disulfide bond</keyword>
<feature type="compositionally biased region" description="Basic and acidic residues" evidence="4">
    <location>
        <begin position="1871"/>
        <end position="1884"/>
    </location>
</feature>
<name>A0ABQ8MJK8_LABRO</name>
<keyword evidence="5" id="KW-0812">Transmembrane</keyword>
<feature type="disulfide bond" evidence="3">
    <location>
        <begin position="1134"/>
        <end position="1152"/>
    </location>
</feature>
<dbReference type="Pfam" id="PF00057">
    <property type="entry name" value="Ldl_recept_a"/>
    <property type="match status" value="5"/>
</dbReference>
<dbReference type="CDD" id="cd00112">
    <property type="entry name" value="LDLa"/>
    <property type="match status" value="6"/>
</dbReference>
<dbReference type="SMART" id="SM00137">
    <property type="entry name" value="MAM"/>
    <property type="match status" value="7"/>
</dbReference>
<evidence type="ECO:0000256" key="2">
    <source>
        <dbReference type="PROSITE-ProRule" id="PRU00076"/>
    </source>
</evidence>
<dbReference type="PROSITE" id="PS00022">
    <property type="entry name" value="EGF_1"/>
    <property type="match status" value="1"/>
</dbReference>
<keyword evidence="2" id="KW-0245">EGF-like domain</keyword>
<feature type="domain" description="MAM" evidence="7">
    <location>
        <begin position="1163"/>
        <end position="1318"/>
    </location>
</feature>
<comment type="caution">
    <text evidence="2">Lacks conserved residue(s) required for the propagation of feature annotation.</text>
</comment>
<dbReference type="InterPro" id="IPR036055">
    <property type="entry name" value="LDL_receptor-like_sf"/>
</dbReference>
<evidence type="ECO:0000256" key="3">
    <source>
        <dbReference type="PROSITE-ProRule" id="PRU00124"/>
    </source>
</evidence>
<dbReference type="Gene3D" id="2.60.120.200">
    <property type="match status" value="8"/>
</dbReference>
<protein>
    <submittedName>
        <fullName evidence="8">MAM and LDL-receptor class A domain-containing protein 1</fullName>
    </submittedName>
</protein>
<feature type="disulfide bond" evidence="3">
    <location>
        <begin position="1127"/>
        <end position="1139"/>
    </location>
</feature>
<dbReference type="Proteomes" id="UP000830375">
    <property type="component" value="Unassembled WGS sequence"/>
</dbReference>
<dbReference type="Gene3D" id="4.10.400.10">
    <property type="entry name" value="Low-density Lipoprotein Receptor"/>
    <property type="match status" value="6"/>
</dbReference>
<dbReference type="PROSITE" id="PS50060">
    <property type="entry name" value="MAM_2"/>
    <property type="match status" value="7"/>
</dbReference>
<dbReference type="InterPro" id="IPR002172">
    <property type="entry name" value="LDrepeatLR_classA_rpt"/>
</dbReference>